<dbReference type="RefSeq" id="WP_074668204.1">
    <property type="nucleotide sequence ID" value="NZ_FNNH01000074.1"/>
</dbReference>
<dbReference type="PANTHER" id="PTHR36175">
    <property type="entry name" value="CYANOPHYCINASE"/>
    <property type="match status" value="1"/>
</dbReference>
<keyword evidence="3" id="KW-0378">Hydrolase</keyword>
<gene>
    <name evidence="5" type="ORF">SAMN05421882_10749</name>
</gene>
<sequence length="329" mass="35785">MRYIAVLLFLTFSLLLIAEKKPPYEYYRLGNQADITSTTQSGIVLMGAGIDVDAAFQWMCELSGNGDFLVIRATGTDAYNPYIQQLCPNSNSVATLIIPTIEAANDKFVINTINQAEAIWIAGGDQSDYINYWKGTLVQGALNERILQGVPIGGTSAGLDVLTQFIYSALLSKGVTSSEALADPFNKYITLDRDLVNLSILQGVIGDARVIPRDRMGRNIAFLCRIYDNGWSDRPRAISIDEETALLIDALGIGTVVGKSNAYFLQAPGAPEICQAGSPLTYKDINVYRINAAGGKYQLLNWHGIDGSEYLVSAVEGVLTSDQDNLSLY</sequence>
<evidence type="ECO:0000313" key="6">
    <source>
        <dbReference type="Proteomes" id="UP000183454"/>
    </source>
</evidence>
<evidence type="ECO:0000256" key="1">
    <source>
        <dbReference type="ARBA" id="ARBA00006534"/>
    </source>
</evidence>
<dbReference type="EMBL" id="FNNH01000074">
    <property type="protein sequence ID" value="SDX16066.1"/>
    <property type="molecule type" value="Genomic_DNA"/>
</dbReference>
<dbReference type="Gene3D" id="3.40.50.880">
    <property type="match status" value="1"/>
</dbReference>
<evidence type="ECO:0000256" key="2">
    <source>
        <dbReference type="ARBA" id="ARBA00022670"/>
    </source>
</evidence>
<dbReference type="SUPFAM" id="SSF52317">
    <property type="entry name" value="Class I glutamine amidotransferase-like"/>
    <property type="match status" value="1"/>
</dbReference>
<dbReference type="InterPro" id="IPR005320">
    <property type="entry name" value="Peptidase_S51"/>
</dbReference>
<dbReference type="CDD" id="cd03145">
    <property type="entry name" value="GAT1_cyanophycinase"/>
    <property type="match status" value="1"/>
</dbReference>
<organism evidence="5 6">
    <name type="scientific">Nitrosomonas communis</name>
    <dbReference type="NCBI Taxonomy" id="44574"/>
    <lineage>
        <taxon>Bacteria</taxon>
        <taxon>Pseudomonadati</taxon>
        <taxon>Pseudomonadota</taxon>
        <taxon>Betaproteobacteria</taxon>
        <taxon>Nitrosomonadales</taxon>
        <taxon>Nitrosomonadaceae</taxon>
        <taxon>Nitrosomonas</taxon>
    </lineage>
</organism>
<keyword evidence="4" id="KW-0720">Serine protease</keyword>
<dbReference type="PANTHER" id="PTHR36175:SF1">
    <property type="entry name" value="CYANOPHYCINASE"/>
    <property type="match status" value="1"/>
</dbReference>
<protein>
    <submittedName>
        <fullName evidence="5">Cyanophycinase</fullName>
    </submittedName>
</protein>
<keyword evidence="2" id="KW-0645">Protease</keyword>
<dbReference type="AlphaFoldDB" id="A0A1H2ZFB4"/>
<reference evidence="5 6" key="1">
    <citation type="submission" date="2016-10" db="EMBL/GenBank/DDBJ databases">
        <authorList>
            <person name="de Groot N.N."/>
        </authorList>
    </citation>
    <scope>NUCLEOTIDE SEQUENCE [LARGE SCALE GENOMIC DNA]</scope>
    <source>
        <strain evidence="5 6">Nm110</strain>
    </source>
</reference>
<evidence type="ECO:0000313" key="5">
    <source>
        <dbReference type="EMBL" id="SDX16066.1"/>
    </source>
</evidence>
<dbReference type="Pfam" id="PF03575">
    <property type="entry name" value="Peptidase_S51"/>
    <property type="match status" value="1"/>
</dbReference>
<evidence type="ECO:0000256" key="4">
    <source>
        <dbReference type="ARBA" id="ARBA00022825"/>
    </source>
</evidence>
<proteinExistence type="inferred from homology"/>
<dbReference type="GO" id="GO:0008236">
    <property type="term" value="F:serine-type peptidase activity"/>
    <property type="evidence" value="ECO:0007669"/>
    <property type="project" value="UniProtKB-KW"/>
</dbReference>
<accession>A0A1H2ZFB4</accession>
<dbReference type="GO" id="GO:0006508">
    <property type="term" value="P:proteolysis"/>
    <property type="evidence" value="ECO:0007669"/>
    <property type="project" value="UniProtKB-KW"/>
</dbReference>
<evidence type="ECO:0000256" key="3">
    <source>
        <dbReference type="ARBA" id="ARBA00022801"/>
    </source>
</evidence>
<name>A0A1H2ZFB4_9PROT</name>
<dbReference type="InterPro" id="IPR029062">
    <property type="entry name" value="Class_I_gatase-like"/>
</dbReference>
<dbReference type="Proteomes" id="UP000183454">
    <property type="component" value="Unassembled WGS sequence"/>
</dbReference>
<comment type="similarity">
    <text evidence="1">Belongs to the peptidase S51 family.</text>
</comment>